<evidence type="ECO:0000259" key="13">
    <source>
        <dbReference type="Pfam" id="PF01494"/>
    </source>
</evidence>
<keyword evidence="7" id="KW-0809">Transit peptide</keyword>
<dbReference type="InterPro" id="IPR051205">
    <property type="entry name" value="UbiH/COQ6_monooxygenase"/>
</dbReference>
<evidence type="ECO:0000256" key="7">
    <source>
        <dbReference type="ARBA" id="ARBA00022946"/>
    </source>
</evidence>
<evidence type="ECO:0000256" key="12">
    <source>
        <dbReference type="HAMAP-Rule" id="MF_03193"/>
    </source>
</evidence>
<comment type="catalytic activity">
    <reaction evidence="12">
        <text>a 4-hydroxy-3-(all-trans-polyprenyl)benzoate + 2 reduced [2Fe-2S]-[ferredoxin] + O2 + 2 H(+) = a 3,4-dihydroxy-5-(all-trans-polyprenyl)benzoate + 2 oxidized [2Fe-2S]-[ferredoxin] + H2O</text>
        <dbReference type="Rhea" id="RHEA:81195"/>
        <dbReference type="Rhea" id="RHEA-COMP:9514"/>
        <dbReference type="Rhea" id="RHEA-COMP:10000"/>
        <dbReference type="Rhea" id="RHEA-COMP:10001"/>
        <dbReference type="Rhea" id="RHEA-COMP:10930"/>
        <dbReference type="ChEBI" id="CHEBI:15377"/>
        <dbReference type="ChEBI" id="CHEBI:15378"/>
        <dbReference type="ChEBI" id="CHEBI:15379"/>
        <dbReference type="ChEBI" id="CHEBI:33737"/>
        <dbReference type="ChEBI" id="CHEBI:33738"/>
        <dbReference type="ChEBI" id="CHEBI:64694"/>
        <dbReference type="ChEBI" id="CHEBI:78396"/>
        <dbReference type="EC" id="1.14.15.45"/>
    </reaction>
</comment>
<dbReference type="PRINTS" id="PR00420">
    <property type="entry name" value="RNGMNOXGNASE"/>
</dbReference>
<dbReference type="GO" id="GO:0120538">
    <property type="term" value="F:2-methoxy-6-polyprenolphenol 4-hydroxylase activity"/>
    <property type="evidence" value="ECO:0007669"/>
    <property type="project" value="UniProtKB-EC"/>
</dbReference>
<comment type="similarity">
    <text evidence="2 12">Belongs to the UbiH/COQ6 family.</text>
</comment>
<feature type="domain" description="FAD-binding" evidence="13">
    <location>
        <begin position="321"/>
        <end position="382"/>
    </location>
</feature>
<protein>
    <recommendedName>
        <fullName evidence="12">Ubiquinone biosynthesis monooxygenase COQ6, mitochondrial</fullName>
        <ecNumber evidence="12">1.14.15.45</ecNumber>
    </recommendedName>
    <alternativeName>
        <fullName evidence="12">2-methoxy-6-polyprenolphenol 4-hydroxylase</fullName>
        <ecNumber evidence="12">1.14.15.46</ecNumber>
    </alternativeName>
</protein>
<evidence type="ECO:0000256" key="11">
    <source>
        <dbReference type="ARBA" id="ARBA00023136"/>
    </source>
</evidence>
<keyword evidence="14" id="KW-0830">Ubiquinone</keyword>
<dbReference type="InterPro" id="IPR000689">
    <property type="entry name" value="UbQ_mOase_COQ6"/>
</dbReference>
<keyword evidence="6 12" id="KW-0274">FAD</keyword>
<dbReference type="InterPro" id="IPR002938">
    <property type="entry name" value="FAD-bd"/>
</dbReference>
<dbReference type="HAMAP" id="MF_03193">
    <property type="entry name" value="COQ6_monooxygenase"/>
    <property type="match status" value="1"/>
</dbReference>
<dbReference type="InterPro" id="IPR018168">
    <property type="entry name" value="Ubi_Hdrlase_CS"/>
</dbReference>
<keyword evidence="3 12" id="KW-0285">Flavoprotein</keyword>
<feature type="domain" description="FAD-binding" evidence="13">
    <location>
        <begin position="17"/>
        <end position="246"/>
    </location>
</feature>
<dbReference type="FunFam" id="3.50.50.60:FF:000021">
    <property type="entry name" value="Ubiquinone biosynthesis monooxygenase COQ6"/>
    <property type="match status" value="1"/>
</dbReference>
<organism evidence="14">
    <name type="scientific">Lygus hesperus</name>
    <name type="common">Western plant bug</name>
    <dbReference type="NCBI Taxonomy" id="30085"/>
    <lineage>
        <taxon>Eukaryota</taxon>
        <taxon>Metazoa</taxon>
        <taxon>Ecdysozoa</taxon>
        <taxon>Arthropoda</taxon>
        <taxon>Hexapoda</taxon>
        <taxon>Insecta</taxon>
        <taxon>Pterygota</taxon>
        <taxon>Neoptera</taxon>
        <taxon>Paraneoptera</taxon>
        <taxon>Hemiptera</taxon>
        <taxon>Heteroptera</taxon>
        <taxon>Panheteroptera</taxon>
        <taxon>Cimicomorpha</taxon>
        <taxon>Miridae</taxon>
        <taxon>Mirini</taxon>
        <taxon>Lygus</taxon>
    </lineage>
</organism>
<dbReference type="EMBL" id="GBHO01045388">
    <property type="protein sequence ID" value="JAF98215.1"/>
    <property type="molecule type" value="Transcribed_RNA"/>
</dbReference>
<reference evidence="14" key="1">
    <citation type="journal article" date="2014" name="PLoS ONE">
        <title>Transcriptome-Based Identification of ABC Transporters in the Western Tarnished Plant Bug Lygus hesperus.</title>
        <authorList>
            <person name="Hull J.J."/>
            <person name="Chaney K."/>
            <person name="Geib S.M."/>
            <person name="Fabrick J.A."/>
            <person name="Brent C.S."/>
            <person name="Walsh D."/>
            <person name="Lavine L.C."/>
        </authorList>
    </citation>
    <scope>NUCLEOTIDE SEQUENCE</scope>
</reference>
<dbReference type="InterPro" id="IPR010971">
    <property type="entry name" value="UbiH/COQ6"/>
</dbReference>
<accession>A0A0A9VSH8</accession>
<dbReference type="PROSITE" id="PS01304">
    <property type="entry name" value="UBIH"/>
    <property type="match status" value="1"/>
</dbReference>
<evidence type="ECO:0000256" key="1">
    <source>
        <dbReference type="ARBA" id="ARBA00001974"/>
    </source>
</evidence>
<reference evidence="14" key="2">
    <citation type="submission" date="2014-07" db="EMBL/GenBank/DDBJ databases">
        <authorList>
            <person name="Hull J."/>
        </authorList>
    </citation>
    <scope>NUCLEOTIDE SEQUENCE</scope>
</reference>
<keyword evidence="8 12" id="KW-0560">Oxidoreductase</keyword>
<gene>
    <name evidence="15" type="primary">CG7277</name>
    <name evidence="12" type="synonym">coq6</name>
    <name evidence="14" type="ORF">CM83_24909</name>
    <name evidence="15" type="ORF">g.28108</name>
</gene>
<dbReference type="FunFam" id="3.50.50.60:FF:000086">
    <property type="entry name" value="Ubiquinone biosynthesis monooxygenase COQ6, mitochondrial"/>
    <property type="match status" value="1"/>
</dbReference>
<keyword evidence="4 12" id="KW-0831">Ubiquinone biosynthesis</keyword>
<dbReference type="SUPFAM" id="SSF51905">
    <property type="entry name" value="FAD/NAD(P)-binding domain"/>
    <property type="match status" value="1"/>
</dbReference>
<name>A0A0A9VSH8_LYGHE</name>
<dbReference type="NCBIfam" id="TIGR01988">
    <property type="entry name" value="Ubi-OHases"/>
    <property type="match status" value="1"/>
</dbReference>
<dbReference type="Pfam" id="PF01494">
    <property type="entry name" value="FAD_binding_3"/>
    <property type="match status" value="2"/>
</dbReference>
<dbReference type="EC" id="1.14.15.45" evidence="12"/>
<evidence type="ECO:0000313" key="14">
    <source>
        <dbReference type="EMBL" id="JAF98215.1"/>
    </source>
</evidence>
<evidence type="ECO:0000256" key="6">
    <source>
        <dbReference type="ARBA" id="ARBA00022827"/>
    </source>
</evidence>
<keyword evidence="10 12" id="KW-0496">Mitochondrion</keyword>
<evidence type="ECO:0000313" key="15">
    <source>
        <dbReference type="EMBL" id="JAP97859.1"/>
    </source>
</evidence>
<comment type="pathway">
    <text evidence="12">Cofactor biosynthesis; ubiquinone biosynthesis.</text>
</comment>
<evidence type="ECO:0000256" key="10">
    <source>
        <dbReference type="ARBA" id="ARBA00023128"/>
    </source>
</evidence>
<dbReference type="EMBL" id="GDHC01020769">
    <property type="protein sequence ID" value="JAP97859.1"/>
    <property type="molecule type" value="Transcribed_RNA"/>
</dbReference>
<reference evidence="15" key="3">
    <citation type="journal article" date="2016" name="Gigascience">
        <title>De novo construction of an expanded transcriptome assembly for the western tarnished plant bug, Lygus hesperus.</title>
        <authorList>
            <person name="Tassone E.E."/>
            <person name="Geib S.M."/>
            <person name="Hall B."/>
            <person name="Fabrick J.A."/>
            <person name="Brent C.S."/>
            <person name="Hull J.J."/>
        </authorList>
    </citation>
    <scope>NUCLEOTIDE SEQUENCE</scope>
</reference>
<comment type="subcellular location">
    <subcellularLocation>
        <location evidence="12">Mitochondrion inner membrane</location>
        <topology evidence="12">Peripheral membrane protein</topology>
        <orientation evidence="12">Matrix side</orientation>
    </subcellularLocation>
</comment>
<evidence type="ECO:0000256" key="9">
    <source>
        <dbReference type="ARBA" id="ARBA00023033"/>
    </source>
</evidence>
<evidence type="ECO:0000256" key="4">
    <source>
        <dbReference type="ARBA" id="ARBA00022688"/>
    </source>
</evidence>
<dbReference type="PANTHER" id="PTHR43876">
    <property type="entry name" value="UBIQUINONE BIOSYNTHESIS MONOOXYGENASE COQ6, MITOCHONDRIAL"/>
    <property type="match status" value="1"/>
</dbReference>
<dbReference type="EC" id="1.14.15.46" evidence="12"/>
<dbReference type="UniPathway" id="UPA00232"/>
<keyword evidence="5 12" id="KW-0999">Mitochondrion inner membrane</keyword>
<dbReference type="GO" id="GO:0031314">
    <property type="term" value="C:extrinsic component of mitochondrial inner membrane"/>
    <property type="evidence" value="ECO:0007669"/>
    <property type="project" value="UniProtKB-UniRule"/>
</dbReference>
<dbReference type="GO" id="GO:0106364">
    <property type="term" value="F:4-hydroxy-3-all-trans-polyprenylbenzoate oxygenase activity"/>
    <property type="evidence" value="ECO:0007669"/>
    <property type="project" value="UniProtKB-EC"/>
</dbReference>
<dbReference type="InterPro" id="IPR036188">
    <property type="entry name" value="FAD/NAD-bd_sf"/>
</dbReference>
<evidence type="ECO:0000256" key="3">
    <source>
        <dbReference type="ARBA" id="ARBA00022630"/>
    </source>
</evidence>
<dbReference type="GO" id="GO:0016712">
    <property type="term" value="F:oxidoreductase activity, acting on paired donors, with incorporation or reduction of molecular oxygen, reduced flavin or flavoprotein as one donor, and incorporation of one atom of oxygen"/>
    <property type="evidence" value="ECO:0007669"/>
    <property type="project" value="UniProtKB-UniRule"/>
</dbReference>
<evidence type="ECO:0000256" key="5">
    <source>
        <dbReference type="ARBA" id="ARBA00022792"/>
    </source>
</evidence>
<evidence type="ECO:0000256" key="2">
    <source>
        <dbReference type="ARBA" id="ARBA00005349"/>
    </source>
</evidence>
<proteinExistence type="inferred from homology"/>
<comment type="function">
    <text evidence="12">FAD-dependent monooxygenase required for two non-consecutive steps during ubiquinone biosynthesis. Required for the C5-ring hydroxylation during ubiquinone biosynthesis by catalyzing the hydroxylation of 4-hydroxy-3-(all-trans-polyprenyl)benzoic acid to 3,4-dihydroxy-5-(all-trans-polyprenyl)benzoic acid. Also acts downstream of coq4, for the C1-hydroxylation during ubiquinone biosynthesis by catalyzing the hydroxylation of 2-methoxy-6-(all-trans-polyprenyl)phenol to 2-methoxy-6-(all-trans-polyprenyl)benzene-1,4-diol. The electrons required for the hydroxylation reaction are funneled indirectly to coq6 from NADPH via a ferredoxin/ferredoxin reductase system.</text>
</comment>
<comment type="subunit">
    <text evidence="12">Component of a multi-subunit COQ enzyme complex.</text>
</comment>
<comment type="cofactor">
    <cofactor evidence="1 12">
        <name>FAD</name>
        <dbReference type="ChEBI" id="CHEBI:57692"/>
    </cofactor>
</comment>
<keyword evidence="9 12" id="KW-0503">Monooxygenase</keyword>
<sequence length="436" mass="47907">MFCNSLARFSTHTPKTYDVVISGGGMIGSTMALALGKNPFFKDCRIALVEANPKEVAPRSLHNDGYSNRVSAINPSTKDLFDELGVWKRFHRFQAVHDMKVWGVYTDDTINYRDESGYKKNIAYIVENDSIVASVTQELKVLDNVDIIYGAKINTIDLRSSPSRIILNNGEVFHSNLLIGADGANSEVRKVMNVQNISYTYDQTAVVATLKILEQENSTAWQRFLPTGPIALLPLNNCFSSLVWSTSHENAKNLLSLPSASFVDAVNDAFNSKPIQDDSVTSLTNILRTVLEPSKLQNEMPHVCGVVETSRASFPLGFGHASNYVKPNIALIGDAAHKVHPLAGQGVNLGFRDVHHLTAALQNGVQCGRQIGDYSDLKTYEQKSQCSNLPIMLAIDMIYRVYSSQVGLIRALGSVGIQLTEGLTPIKNIMRRVASS</sequence>
<dbReference type="GO" id="GO:0071949">
    <property type="term" value="F:FAD binding"/>
    <property type="evidence" value="ECO:0007669"/>
    <property type="project" value="InterPro"/>
</dbReference>
<dbReference type="PANTHER" id="PTHR43876:SF7">
    <property type="entry name" value="UBIQUINONE BIOSYNTHESIS MONOOXYGENASE COQ6, MITOCHONDRIAL"/>
    <property type="match status" value="1"/>
</dbReference>
<keyword evidence="11 12" id="KW-0472">Membrane</keyword>
<comment type="catalytic activity">
    <reaction evidence="12">
        <text>a 2-methoxy-6-(all-trans-polyprenyl)phenol + 2 reduced [2Fe-2S]-[ferredoxin] + O2 + 2 H(+) = a 2-methoxy-6-(all-trans-polyprenyl)benzene-1,4-diol + 2 oxidized [2Fe-2S]-[ferredoxin] + H2O</text>
        <dbReference type="Rhea" id="RHEA:81183"/>
        <dbReference type="Rhea" id="RHEA-COMP:9551"/>
        <dbReference type="Rhea" id="RHEA-COMP:10000"/>
        <dbReference type="Rhea" id="RHEA-COMP:10001"/>
        <dbReference type="Rhea" id="RHEA-COMP:10858"/>
        <dbReference type="ChEBI" id="CHEBI:15377"/>
        <dbReference type="ChEBI" id="CHEBI:15378"/>
        <dbReference type="ChEBI" id="CHEBI:15379"/>
        <dbReference type="ChEBI" id="CHEBI:33737"/>
        <dbReference type="ChEBI" id="CHEBI:33738"/>
        <dbReference type="ChEBI" id="CHEBI:62731"/>
        <dbReference type="ChEBI" id="CHEBI:84166"/>
        <dbReference type="EC" id="1.14.15.46"/>
    </reaction>
</comment>
<dbReference type="AlphaFoldDB" id="A0A0A9VSH8"/>
<dbReference type="Gene3D" id="3.50.50.60">
    <property type="entry name" value="FAD/NAD(P)-binding domain"/>
    <property type="match status" value="2"/>
</dbReference>
<evidence type="ECO:0000256" key="8">
    <source>
        <dbReference type="ARBA" id="ARBA00023002"/>
    </source>
</evidence>